<accession>A0A853JFX8</accession>
<protein>
    <submittedName>
        <fullName evidence="4">CBS domain-containing protein</fullName>
    </submittedName>
</protein>
<gene>
    <name evidence="4" type="ORF">H0E84_18110</name>
</gene>
<evidence type="ECO:0000313" key="4">
    <source>
        <dbReference type="EMBL" id="NZA28293.1"/>
    </source>
</evidence>
<feature type="domain" description="CBS" evidence="3">
    <location>
        <begin position="11"/>
        <end position="67"/>
    </location>
</feature>
<organism evidence="4 5">
    <name type="scientific">Luteimonas salinisoli</name>
    <dbReference type="NCBI Taxonomy" id="2752307"/>
    <lineage>
        <taxon>Bacteria</taxon>
        <taxon>Pseudomonadati</taxon>
        <taxon>Pseudomonadota</taxon>
        <taxon>Gammaproteobacteria</taxon>
        <taxon>Lysobacterales</taxon>
        <taxon>Lysobacteraceae</taxon>
        <taxon>Luteimonas</taxon>
    </lineage>
</organism>
<evidence type="ECO:0000256" key="1">
    <source>
        <dbReference type="ARBA" id="ARBA00023122"/>
    </source>
</evidence>
<evidence type="ECO:0000313" key="5">
    <source>
        <dbReference type="Proteomes" id="UP000578091"/>
    </source>
</evidence>
<dbReference type="SUPFAM" id="SSF54631">
    <property type="entry name" value="CBS-domain pair"/>
    <property type="match status" value="1"/>
</dbReference>
<dbReference type="InterPro" id="IPR051257">
    <property type="entry name" value="Diverse_CBS-Domain"/>
</dbReference>
<reference evidence="4 5" key="1">
    <citation type="submission" date="2020-07" db="EMBL/GenBank/DDBJ databases">
        <title>Luteimonas sp. SJ-92.</title>
        <authorList>
            <person name="Huang X.-X."/>
            <person name="Xu L."/>
            <person name="Sun J.-Q."/>
        </authorList>
    </citation>
    <scope>NUCLEOTIDE SEQUENCE [LARGE SCALE GENOMIC DNA]</scope>
    <source>
        <strain evidence="4 5">SJ-92</strain>
    </source>
</reference>
<dbReference type="PANTHER" id="PTHR43080">
    <property type="entry name" value="CBS DOMAIN-CONTAINING PROTEIN CBSX3, MITOCHONDRIAL"/>
    <property type="match status" value="1"/>
</dbReference>
<dbReference type="PROSITE" id="PS51371">
    <property type="entry name" value="CBS"/>
    <property type="match status" value="2"/>
</dbReference>
<keyword evidence="1 2" id="KW-0129">CBS domain</keyword>
<evidence type="ECO:0000259" key="3">
    <source>
        <dbReference type="PROSITE" id="PS51371"/>
    </source>
</evidence>
<dbReference type="InterPro" id="IPR044725">
    <property type="entry name" value="CBSX3_CBS_dom"/>
</dbReference>
<dbReference type="PANTHER" id="PTHR43080:SF2">
    <property type="entry name" value="CBS DOMAIN-CONTAINING PROTEIN"/>
    <property type="match status" value="1"/>
</dbReference>
<dbReference type="AlphaFoldDB" id="A0A853JFX8"/>
<dbReference type="Pfam" id="PF00571">
    <property type="entry name" value="CBS"/>
    <property type="match status" value="2"/>
</dbReference>
<dbReference type="InterPro" id="IPR000644">
    <property type="entry name" value="CBS_dom"/>
</dbReference>
<dbReference type="RefSeq" id="WP_180680048.1">
    <property type="nucleotide sequence ID" value="NZ_JACCKA010000091.1"/>
</dbReference>
<dbReference type="SMART" id="SM00116">
    <property type="entry name" value="CBS"/>
    <property type="match status" value="2"/>
</dbReference>
<dbReference type="EMBL" id="JACCKA010000091">
    <property type="protein sequence ID" value="NZA28293.1"/>
    <property type="molecule type" value="Genomic_DNA"/>
</dbReference>
<evidence type="ECO:0000256" key="2">
    <source>
        <dbReference type="PROSITE-ProRule" id="PRU00703"/>
    </source>
</evidence>
<name>A0A853JFX8_9GAMM</name>
<dbReference type="CDD" id="cd04623">
    <property type="entry name" value="CBS_pair_bac_euk"/>
    <property type="match status" value="1"/>
</dbReference>
<feature type="domain" description="CBS" evidence="3">
    <location>
        <begin position="76"/>
        <end position="132"/>
    </location>
</feature>
<proteinExistence type="predicted"/>
<comment type="caution">
    <text evidence="4">The sequence shown here is derived from an EMBL/GenBank/DDBJ whole genome shotgun (WGS) entry which is preliminary data.</text>
</comment>
<sequence length="143" mass="15626">MRTVRQLLEAKAPEIFAVSPDVPVIEAIRLMGQKHIGAVLVMEGGRLAGILSERDYARKIVLEGRSSKDTPVRDIMTAKVITIGLDDSVQGCMQVVTRDRIRHLPVVDAAGNVLGVVSIGDLVKAVIEDQQLELDQLQRYIAS</sequence>
<dbReference type="Proteomes" id="UP000578091">
    <property type="component" value="Unassembled WGS sequence"/>
</dbReference>
<keyword evidence="5" id="KW-1185">Reference proteome</keyword>
<dbReference type="InterPro" id="IPR046342">
    <property type="entry name" value="CBS_dom_sf"/>
</dbReference>
<dbReference type="Gene3D" id="3.10.580.10">
    <property type="entry name" value="CBS-domain"/>
    <property type="match status" value="1"/>
</dbReference>